<evidence type="ECO:0000256" key="1">
    <source>
        <dbReference type="ARBA" id="ARBA00004127"/>
    </source>
</evidence>
<feature type="transmembrane region" description="Helical" evidence="5">
    <location>
        <begin position="163"/>
        <end position="181"/>
    </location>
</feature>
<dbReference type="EMBL" id="NSKA01000002">
    <property type="protein sequence ID" value="PAU72565.1"/>
    <property type="molecule type" value="Genomic_DNA"/>
</dbReference>
<feature type="transmembrane region" description="Helical" evidence="5">
    <location>
        <begin position="226"/>
        <end position="244"/>
    </location>
</feature>
<evidence type="ECO:0000313" key="7">
    <source>
        <dbReference type="Proteomes" id="UP000218675"/>
    </source>
</evidence>
<evidence type="ECO:0008006" key="8">
    <source>
        <dbReference type="Google" id="ProtNLM"/>
    </source>
</evidence>
<comment type="subcellular location">
    <subcellularLocation>
        <location evidence="1">Endomembrane system</location>
        <topology evidence="1">Multi-pass membrane protein</topology>
    </subcellularLocation>
</comment>
<dbReference type="PANTHER" id="PTHR31851">
    <property type="entry name" value="FE(2+)/MN(2+) TRANSPORTER PCL1"/>
    <property type="match status" value="1"/>
</dbReference>
<keyword evidence="3 5" id="KW-1133">Transmembrane helix</keyword>
<gene>
    <name evidence="6" type="ORF">CK497_05435</name>
</gene>
<evidence type="ECO:0000256" key="5">
    <source>
        <dbReference type="SAM" id="Phobius"/>
    </source>
</evidence>
<proteinExistence type="predicted"/>
<feature type="transmembrane region" description="Helical" evidence="5">
    <location>
        <begin position="193"/>
        <end position="214"/>
    </location>
</feature>
<dbReference type="Proteomes" id="UP000218675">
    <property type="component" value="Unassembled WGS sequence"/>
</dbReference>
<dbReference type="Pfam" id="PF01988">
    <property type="entry name" value="VIT1"/>
    <property type="match status" value="1"/>
</dbReference>
<comment type="caution">
    <text evidence="6">The sequence shown here is derived from an EMBL/GenBank/DDBJ whole genome shotgun (WGS) entry which is preliminary data.</text>
</comment>
<protein>
    <recommendedName>
        <fullName evidence="8">VIT family protein</fullName>
    </recommendedName>
</protein>
<dbReference type="InterPro" id="IPR008217">
    <property type="entry name" value="Ccc1_fam"/>
</dbReference>
<evidence type="ECO:0000256" key="2">
    <source>
        <dbReference type="ARBA" id="ARBA00022692"/>
    </source>
</evidence>
<evidence type="ECO:0000256" key="4">
    <source>
        <dbReference type="ARBA" id="ARBA00023136"/>
    </source>
</evidence>
<evidence type="ECO:0000313" key="6">
    <source>
        <dbReference type="EMBL" id="PAU72565.1"/>
    </source>
</evidence>
<keyword evidence="7" id="KW-1185">Reference proteome</keyword>
<evidence type="ECO:0000256" key="3">
    <source>
        <dbReference type="ARBA" id="ARBA00022989"/>
    </source>
</evidence>
<reference evidence="6 7" key="1">
    <citation type="submission" date="2017-08" db="EMBL/GenBank/DDBJ databases">
        <title>Halomonas binhaiensis sp. nov., isolated from saline alkaline soil.</title>
        <authorList>
            <person name="Wang D."/>
            <person name="Zhang G."/>
        </authorList>
    </citation>
    <scope>NUCLEOTIDE SEQUENCE [LARGE SCALE GENOMIC DNA]</scope>
    <source>
        <strain evidence="6 7">WN018</strain>
    </source>
</reference>
<sequence>MPIPSRESLLSDHHPDAVRKRLATPVKASTLPDAVLGGIDGCVTTFAVVSGAFGAGFSPQVALVLGFANLLADGFSMAVSNYEAGQAQLAQIASTERIERQHIDLVPEGEREEIRQLFHAKGFEGELLEQVVETLCSEPDRWVATMLQEEHGLSSVGLNPLRAALVTFGAFLIVGALPLLPYTIPSLATTTQFLASLGLACGVFLAIGMLKSAVYGLPAWRSGLRTLSMGSAAAGLAFATGYLAQNLLAG</sequence>
<organism evidence="6 7">
    <name type="scientific">Vreelandella alkaliphila</name>
    <dbReference type="NCBI Taxonomy" id="272774"/>
    <lineage>
        <taxon>Bacteria</taxon>
        <taxon>Pseudomonadati</taxon>
        <taxon>Pseudomonadota</taxon>
        <taxon>Gammaproteobacteria</taxon>
        <taxon>Oceanospirillales</taxon>
        <taxon>Halomonadaceae</taxon>
        <taxon>Vreelandella</taxon>
    </lineage>
</organism>
<accession>A0ABX4HJZ5</accession>
<dbReference type="RefSeq" id="WP_095602983.1">
    <property type="nucleotide sequence ID" value="NZ_CP024811.1"/>
</dbReference>
<name>A0ABX4HJZ5_9GAMM</name>
<keyword evidence="4 5" id="KW-0472">Membrane</keyword>
<keyword evidence="2 5" id="KW-0812">Transmembrane</keyword>